<feature type="region of interest" description="Disordered" evidence="5">
    <location>
        <begin position="667"/>
        <end position="714"/>
    </location>
</feature>
<dbReference type="GO" id="GO:0005634">
    <property type="term" value="C:nucleus"/>
    <property type="evidence" value="ECO:0007669"/>
    <property type="project" value="TreeGrafter"/>
</dbReference>
<gene>
    <name evidence="8" type="ORF">ADEAN_000175100</name>
</gene>
<evidence type="ECO:0000313" key="8">
    <source>
        <dbReference type="EMBL" id="CAD2214306.1"/>
    </source>
</evidence>
<accession>A0A7G2C3L8</accession>
<dbReference type="InterPro" id="IPR004859">
    <property type="entry name" value="Xrn1_N"/>
</dbReference>
<dbReference type="InterPro" id="IPR027073">
    <property type="entry name" value="5_3_exoribonuclease"/>
</dbReference>
<evidence type="ECO:0000256" key="2">
    <source>
        <dbReference type="ARBA" id="ARBA00022801"/>
    </source>
</evidence>
<dbReference type="PANTHER" id="PTHR12341:SF7">
    <property type="entry name" value="5'-3' EXORIBONUCLEASE 1"/>
    <property type="match status" value="1"/>
</dbReference>
<dbReference type="GO" id="GO:0003723">
    <property type="term" value="F:RNA binding"/>
    <property type="evidence" value="ECO:0007669"/>
    <property type="project" value="TreeGrafter"/>
</dbReference>
<dbReference type="Gene3D" id="3.40.50.12390">
    <property type="match status" value="1"/>
</dbReference>
<dbReference type="AlphaFoldDB" id="A0A7G2C3L8"/>
<name>A0A7G2C3L8_9TRYP</name>
<dbReference type="VEuPathDB" id="TriTrypDB:ADEAN_000175100"/>
<organism evidence="8 9">
    <name type="scientific">Angomonas deanei</name>
    <dbReference type="NCBI Taxonomy" id="59799"/>
    <lineage>
        <taxon>Eukaryota</taxon>
        <taxon>Discoba</taxon>
        <taxon>Euglenozoa</taxon>
        <taxon>Kinetoplastea</taxon>
        <taxon>Metakinetoplastina</taxon>
        <taxon>Trypanosomatida</taxon>
        <taxon>Trypanosomatidae</taxon>
        <taxon>Strigomonadinae</taxon>
        <taxon>Angomonas</taxon>
    </lineage>
</organism>
<feature type="compositionally biased region" description="Basic residues" evidence="5">
    <location>
        <begin position="704"/>
        <end position="714"/>
    </location>
</feature>
<proteinExistence type="inferred from homology"/>
<feature type="compositionally biased region" description="Basic residues" evidence="5">
    <location>
        <begin position="667"/>
        <end position="680"/>
    </location>
</feature>
<evidence type="ECO:0000256" key="1">
    <source>
        <dbReference type="ARBA" id="ARBA00022722"/>
    </source>
</evidence>
<keyword evidence="2" id="KW-0378">Hydrolase</keyword>
<evidence type="ECO:0000313" key="9">
    <source>
        <dbReference type="Proteomes" id="UP000515908"/>
    </source>
</evidence>
<evidence type="ECO:0000259" key="7">
    <source>
        <dbReference type="Pfam" id="PF17846"/>
    </source>
</evidence>
<evidence type="ECO:0000256" key="5">
    <source>
        <dbReference type="SAM" id="MobiDB-lite"/>
    </source>
</evidence>
<reference evidence="8 9" key="1">
    <citation type="submission" date="2020-08" db="EMBL/GenBank/DDBJ databases">
        <authorList>
            <person name="Newling K."/>
            <person name="Davey J."/>
            <person name="Forrester S."/>
        </authorList>
    </citation>
    <scope>NUCLEOTIDE SEQUENCE [LARGE SCALE GENOMIC DNA]</scope>
    <source>
        <strain evidence="9">Crithidia deanei Carvalho (ATCC PRA-265)</strain>
    </source>
</reference>
<dbReference type="Proteomes" id="UP000515908">
    <property type="component" value="Chromosome 03"/>
</dbReference>
<protein>
    <submittedName>
        <fullName evidence="8">XRN 5'-3' exonuclease N-terminus/Xrn1 helical domain containing protein, putative</fullName>
    </submittedName>
</protein>
<keyword evidence="9" id="KW-1185">Reference proteome</keyword>
<evidence type="ECO:0000256" key="3">
    <source>
        <dbReference type="ARBA" id="ARBA00022839"/>
    </source>
</evidence>
<dbReference type="CDD" id="cd18673">
    <property type="entry name" value="PIN_XRN1-2-like"/>
    <property type="match status" value="1"/>
</dbReference>
<comment type="similarity">
    <text evidence="4">Belongs to the 5'-3' exonuclease family.</text>
</comment>
<keyword evidence="1" id="KW-0540">Nuclease</keyword>
<feature type="domain" description="Xrn1 N-terminal" evidence="6">
    <location>
        <begin position="1"/>
        <end position="207"/>
    </location>
</feature>
<keyword evidence="3 8" id="KW-0269">Exonuclease</keyword>
<evidence type="ECO:0000259" key="6">
    <source>
        <dbReference type="Pfam" id="PF03159"/>
    </source>
</evidence>
<sequence>MDNLYVDMNGLIHPCCHDTAPLPEPENEEEMIERILTQLDILVKVARPRKCLILCIDGVAPRSKLNQQRSRRFRAADERMEGDALAKTVSRTIVKEHKLPRPQSRKKWDHNVITPSTPFMERVAIALEWFIVKQVNDDPLWKKLVVVFSDAHVPGEGEHKIMQYIRSLRSQPGYDHTTSHAICGMDADLVCLGLSTHEEHVSILRNQLTETFQGDPDRFCYFDLGQYREALREDFSSIKNGDFERIIDDFVFLCFFVGNDFLPHVPLISIKTKGIESLLDHYVREFDAHGYLTEHGEVHYDRLRIFLKAFVKTRMGDLQKEYYGVVRGKERAKVNVEERCKSMEVEIENLLANTTMDRQEKSDSLFRQMLSLRKERKNLVADKEPLGFSYLSDFRVQYYESKFGWSRDSPEFEANIAKCCGEYLRGVQWVMRYYTRGCPSWEWYYPYYYSPLLEDLAAFKETVNVQMNISAPLHPVEQLLAVLPRSSVHGLPEVLQPAVLDPNSVLGKFYPDKVDVDFSEANFAYQGVLRIPFIDSTELRLARESLADLEEDCGFSLVFLNEAHPAARHLQKIVTPLKNKTGFLPVTEEVVKAVPIGGSFGVYESGWVPHGKLSCPDKPLRKYLVSKSIAPPHVRGFVSAVKDNQTLSFTFELDTRVEYNPVLVRERTKKAQKRAQRKKRAREETEPAEPATSATEGRTESPRKKTNTKRKKTK</sequence>
<dbReference type="Pfam" id="PF17846">
    <property type="entry name" value="XRN_M"/>
    <property type="match status" value="1"/>
</dbReference>
<dbReference type="OrthoDB" id="372487at2759"/>
<dbReference type="GO" id="GO:0004534">
    <property type="term" value="F:5'-3' RNA exonuclease activity"/>
    <property type="evidence" value="ECO:0007669"/>
    <property type="project" value="TreeGrafter"/>
</dbReference>
<dbReference type="EMBL" id="LR877147">
    <property type="protein sequence ID" value="CAD2214306.1"/>
    <property type="molecule type" value="Genomic_DNA"/>
</dbReference>
<dbReference type="Pfam" id="PF03159">
    <property type="entry name" value="XRN_N"/>
    <property type="match status" value="1"/>
</dbReference>
<dbReference type="PANTHER" id="PTHR12341">
    <property type="entry name" value="5'-&gt;3' EXORIBONUCLEASE"/>
    <property type="match status" value="1"/>
</dbReference>
<dbReference type="GO" id="GO:0000956">
    <property type="term" value="P:nuclear-transcribed mRNA catabolic process"/>
    <property type="evidence" value="ECO:0007669"/>
    <property type="project" value="TreeGrafter"/>
</dbReference>
<dbReference type="InterPro" id="IPR041412">
    <property type="entry name" value="Xrn1_helical"/>
</dbReference>
<evidence type="ECO:0000256" key="4">
    <source>
        <dbReference type="ARBA" id="ARBA00038299"/>
    </source>
</evidence>
<dbReference type="Gene3D" id="1.25.40.1050">
    <property type="match status" value="1"/>
</dbReference>
<feature type="domain" description="Xrn1 helical" evidence="7">
    <location>
        <begin position="242"/>
        <end position="546"/>
    </location>
</feature>